<dbReference type="Pfam" id="PF08220">
    <property type="entry name" value="HTH_DeoR"/>
    <property type="match status" value="1"/>
</dbReference>
<accession>A0A4V6PIJ6</accession>
<evidence type="ECO:0000256" key="2">
    <source>
        <dbReference type="ARBA" id="ARBA00022491"/>
    </source>
</evidence>
<dbReference type="GO" id="GO:0003677">
    <property type="term" value="F:DNA binding"/>
    <property type="evidence" value="ECO:0007669"/>
    <property type="project" value="UniProtKB-KW"/>
</dbReference>
<dbReference type="InterPro" id="IPR036388">
    <property type="entry name" value="WH-like_DNA-bd_sf"/>
</dbReference>
<evidence type="ECO:0000313" key="8">
    <source>
        <dbReference type="EMBL" id="TDF98844.1"/>
    </source>
</evidence>
<protein>
    <recommendedName>
        <fullName evidence="1">Lactose phosphotransferase system repressor</fullName>
    </recommendedName>
</protein>
<dbReference type="SMART" id="SM00420">
    <property type="entry name" value="HTH_DEOR"/>
    <property type="match status" value="1"/>
</dbReference>
<dbReference type="OrthoDB" id="9798651at2"/>
<organism evidence="8 9">
    <name type="scientific">Paenibacillus piri</name>
    <dbReference type="NCBI Taxonomy" id="2547395"/>
    <lineage>
        <taxon>Bacteria</taxon>
        <taxon>Bacillati</taxon>
        <taxon>Bacillota</taxon>
        <taxon>Bacilli</taxon>
        <taxon>Bacillales</taxon>
        <taxon>Paenibacillaceae</taxon>
        <taxon>Paenibacillus</taxon>
    </lineage>
</organism>
<keyword evidence="3" id="KW-0805">Transcription regulation</keyword>
<keyword evidence="4" id="KW-0238">DNA-binding</keyword>
<dbReference type="InterPro" id="IPR050313">
    <property type="entry name" value="Carb_Metab_HTH_regulators"/>
</dbReference>
<dbReference type="InterPro" id="IPR037171">
    <property type="entry name" value="NagB/RpiA_transferase-like"/>
</dbReference>
<dbReference type="PROSITE" id="PS51000">
    <property type="entry name" value="HTH_DEOR_2"/>
    <property type="match status" value="1"/>
</dbReference>
<dbReference type="Pfam" id="PF00455">
    <property type="entry name" value="DeoRC"/>
    <property type="match status" value="1"/>
</dbReference>
<evidence type="ECO:0000256" key="1">
    <source>
        <dbReference type="ARBA" id="ARBA00021390"/>
    </source>
</evidence>
<evidence type="ECO:0000313" key="9">
    <source>
        <dbReference type="Proteomes" id="UP000295636"/>
    </source>
</evidence>
<keyword evidence="9" id="KW-1185">Reference proteome</keyword>
<comment type="function">
    <text evidence="6">Repressor of the lactose catabolism operon. Galactose-6-phosphate is the inducer.</text>
</comment>
<dbReference type="SUPFAM" id="SSF100950">
    <property type="entry name" value="NagB/RpiA/CoA transferase-like"/>
    <property type="match status" value="1"/>
</dbReference>
<dbReference type="RefSeq" id="WP_133227300.1">
    <property type="nucleotide sequence ID" value="NZ_SMRT01000003.1"/>
</dbReference>
<dbReference type="Gene3D" id="3.40.50.1360">
    <property type="match status" value="1"/>
</dbReference>
<dbReference type="InterPro" id="IPR001034">
    <property type="entry name" value="DeoR_HTH"/>
</dbReference>
<evidence type="ECO:0000259" key="7">
    <source>
        <dbReference type="PROSITE" id="PS51000"/>
    </source>
</evidence>
<reference evidence="8 9" key="1">
    <citation type="submission" date="2019-03" db="EMBL/GenBank/DDBJ databases">
        <title>This is whole genome sequence of Paenibacillus sp MS74 strain.</title>
        <authorList>
            <person name="Trinh H.N."/>
        </authorList>
    </citation>
    <scope>NUCLEOTIDE SEQUENCE [LARGE SCALE GENOMIC DNA]</scope>
    <source>
        <strain evidence="8 9">MS74</strain>
    </source>
</reference>
<keyword evidence="2" id="KW-0678">Repressor</keyword>
<feature type="domain" description="HTH deoR-type" evidence="7">
    <location>
        <begin position="3"/>
        <end position="58"/>
    </location>
</feature>
<dbReference type="GO" id="GO:0003700">
    <property type="term" value="F:DNA-binding transcription factor activity"/>
    <property type="evidence" value="ECO:0007669"/>
    <property type="project" value="InterPro"/>
</dbReference>
<dbReference type="InterPro" id="IPR018356">
    <property type="entry name" value="Tscrpt_reg_HTH_DeoR_CS"/>
</dbReference>
<dbReference type="EMBL" id="SMRT01000003">
    <property type="protein sequence ID" value="TDF98844.1"/>
    <property type="molecule type" value="Genomic_DNA"/>
</dbReference>
<dbReference type="SUPFAM" id="SSF46785">
    <property type="entry name" value="Winged helix' DNA-binding domain"/>
    <property type="match status" value="1"/>
</dbReference>
<evidence type="ECO:0000256" key="3">
    <source>
        <dbReference type="ARBA" id="ARBA00023015"/>
    </source>
</evidence>
<dbReference type="Gene3D" id="1.10.10.10">
    <property type="entry name" value="Winged helix-like DNA-binding domain superfamily/Winged helix DNA-binding domain"/>
    <property type="match status" value="1"/>
</dbReference>
<evidence type="ECO:0000256" key="5">
    <source>
        <dbReference type="ARBA" id="ARBA00023163"/>
    </source>
</evidence>
<dbReference type="InterPro" id="IPR036390">
    <property type="entry name" value="WH_DNA-bd_sf"/>
</dbReference>
<dbReference type="Proteomes" id="UP000295636">
    <property type="component" value="Unassembled WGS sequence"/>
</dbReference>
<comment type="caution">
    <text evidence="8">The sequence shown here is derived from an EMBL/GenBank/DDBJ whole genome shotgun (WGS) entry which is preliminary data.</text>
</comment>
<sequence>MLKEERHQVILELLHSEGKVVATELSIRLNVSEDTIRRDLRELDTLGLLHRVHGGALLQGPPIVNFEERHQQSPEAKLDIARTALQLVKNGQVIIIDGGTTTQKFAEQLPPQLSLTVVTNSPPIAATLASHPNVEVIMIGGRLLKGSIVNIGAGTIEALDQIRADLCILGVYSINPLIGSVPDQEEAFVKRKMISVSAETAALVTAQKLGTASSYVVTETSKLTYLVTERNVSQEHLLPYRKLGVTVL</sequence>
<dbReference type="PROSITE" id="PS00894">
    <property type="entry name" value="HTH_DEOR_1"/>
    <property type="match status" value="1"/>
</dbReference>
<dbReference type="InterPro" id="IPR014036">
    <property type="entry name" value="DeoR-like_C"/>
</dbReference>
<proteinExistence type="predicted"/>
<dbReference type="PANTHER" id="PTHR30363">
    <property type="entry name" value="HTH-TYPE TRANSCRIPTIONAL REGULATOR SRLR-RELATED"/>
    <property type="match status" value="1"/>
</dbReference>
<dbReference type="SMART" id="SM01134">
    <property type="entry name" value="DeoRC"/>
    <property type="match status" value="1"/>
</dbReference>
<dbReference type="PRINTS" id="PR00037">
    <property type="entry name" value="HTHLACR"/>
</dbReference>
<dbReference type="PANTHER" id="PTHR30363:SF4">
    <property type="entry name" value="GLYCEROL-3-PHOSPHATE REGULON REPRESSOR"/>
    <property type="match status" value="1"/>
</dbReference>
<dbReference type="AlphaFoldDB" id="A0A4V6PIJ6"/>
<evidence type="ECO:0000256" key="4">
    <source>
        <dbReference type="ARBA" id="ARBA00023125"/>
    </source>
</evidence>
<name>A0A4V6PIJ6_9BACL</name>
<gene>
    <name evidence="8" type="ORF">E1757_10020</name>
</gene>
<evidence type="ECO:0000256" key="6">
    <source>
        <dbReference type="ARBA" id="ARBA00024937"/>
    </source>
</evidence>
<keyword evidence="5" id="KW-0804">Transcription</keyword>